<gene>
    <name evidence="2" type="ORF">XELAEV_18030284mg</name>
</gene>
<dbReference type="EMBL" id="CM004475">
    <property type="protein sequence ID" value="OCT79186.1"/>
    <property type="molecule type" value="Genomic_DNA"/>
</dbReference>
<proteinExistence type="predicted"/>
<evidence type="ECO:0000313" key="2">
    <source>
        <dbReference type="EMBL" id="OCT79186.1"/>
    </source>
</evidence>
<reference evidence="3" key="1">
    <citation type="journal article" date="2016" name="Nature">
        <title>Genome evolution in the allotetraploid frog Xenopus laevis.</title>
        <authorList>
            <person name="Session A.M."/>
            <person name="Uno Y."/>
            <person name="Kwon T."/>
            <person name="Chapman J.A."/>
            <person name="Toyoda A."/>
            <person name="Takahashi S."/>
            <person name="Fukui A."/>
            <person name="Hikosaka A."/>
            <person name="Suzuki A."/>
            <person name="Kondo M."/>
            <person name="van Heeringen S.J."/>
            <person name="Quigley I."/>
            <person name="Heinz S."/>
            <person name="Ogino H."/>
            <person name="Ochi H."/>
            <person name="Hellsten U."/>
            <person name="Lyons J.B."/>
            <person name="Simakov O."/>
            <person name="Putnam N."/>
            <person name="Stites J."/>
            <person name="Kuroki Y."/>
            <person name="Tanaka T."/>
            <person name="Michiue T."/>
            <person name="Watanabe M."/>
            <person name="Bogdanovic O."/>
            <person name="Lister R."/>
            <person name="Georgiou G."/>
            <person name="Paranjpe S.S."/>
            <person name="van Kruijsbergen I."/>
            <person name="Shu S."/>
            <person name="Carlson J."/>
            <person name="Kinoshita T."/>
            <person name="Ohta Y."/>
            <person name="Mawaribuchi S."/>
            <person name="Jenkins J."/>
            <person name="Grimwood J."/>
            <person name="Schmutz J."/>
            <person name="Mitros T."/>
            <person name="Mozaffari S.V."/>
            <person name="Suzuki Y."/>
            <person name="Haramoto Y."/>
            <person name="Yamamoto T.S."/>
            <person name="Takagi C."/>
            <person name="Heald R."/>
            <person name="Miller K."/>
            <person name="Haudenschild C."/>
            <person name="Kitzman J."/>
            <person name="Nakayama T."/>
            <person name="Izutsu Y."/>
            <person name="Robert J."/>
            <person name="Fortriede J."/>
            <person name="Burns K."/>
            <person name="Lotay V."/>
            <person name="Karimi K."/>
            <person name="Yasuoka Y."/>
            <person name="Dichmann D.S."/>
            <person name="Flajnik M.F."/>
            <person name="Houston D.W."/>
            <person name="Shendure J."/>
            <person name="DuPasquier L."/>
            <person name="Vize P.D."/>
            <person name="Zorn A.M."/>
            <person name="Ito M."/>
            <person name="Marcotte E.M."/>
            <person name="Wallingford J.B."/>
            <person name="Ito Y."/>
            <person name="Asashima M."/>
            <person name="Ueno N."/>
            <person name="Matsuda Y."/>
            <person name="Veenstra G.J."/>
            <person name="Fujiyama A."/>
            <person name="Harland R.M."/>
            <person name="Taira M."/>
            <person name="Rokhsar D.S."/>
        </authorList>
    </citation>
    <scope>NUCLEOTIDE SEQUENCE [LARGE SCALE GENOMIC DNA]</scope>
    <source>
        <strain evidence="3">J</strain>
    </source>
</reference>
<dbReference type="AlphaFoldDB" id="A0A974HIU9"/>
<evidence type="ECO:0000256" key="1">
    <source>
        <dbReference type="SAM" id="Phobius"/>
    </source>
</evidence>
<keyword evidence="1" id="KW-0812">Transmembrane</keyword>
<name>A0A974HIU9_XENLA</name>
<keyword evidence="1" id="KW-1133">Transmembrane helix</keyword>
<feature type="transmembrane region" description="Helical" evidence="1">
    <location>
        <begin position="39"/>
        <end position="61"/>
    </location>
</feature>
<organism evidence="2 3">
    <name type="scientific">Xenopus laevis</name>
    <name type="common">African clawed frog</name>
    <dbReference type="NCBI Taxonomy" id="8355"/>
    <lineage>
        <taxon>Eukaryota</taxon>
        <taxon>Metazoa</taxon>
        <taxon>Chordata</taxon>
        <taxon>Craniata</taxon>
        <taxon>Vertebrata</taxon>
        <taxon>Euteleostomi</taxon>
        <taxon>Amphibia</taxon>
        <taxon>Batrachia</taxon>
        <taxon>Anura</taxon>
        <taxon>Pipoidea</taxon>
        <taxon>Pipidae</taxon>
        <taxon>Xenopodinae</taxon>
        <taxon>Xenopus</taxon>
        <taxon>Xenopus</taxon>
    </lineage>
</organism>
<accession>A0A974HIU9</accession>
<evidence type="ECO:0000313" key="3">
    <source>
        <dbReference type="Proteomes" id="UP000694892"/>
    </source>
</evidence>
<keyword evidence="1" id="KW-0472">Membrane</keyword>
<sequence>MSLSYKQVLLVFPLFFPLYLTLSLPKSFLSLPLFLSHWVSLLQTGLTYSCLSSPFPLYLTLSLPKSFLSLSLSPSPPRA</sequence>
<dbReference type="Proteomes" id="UP000694892">
    <property type="component" value="Chromosome 5S"/>
</dbReference>
<protein>
    <submittedName>
        <fullName evidence="2">Uncharacterized protein</fullName>
    </submittedName>
</protein>